<dbReference type="AlphaFoldDB" id="A0A6J6VBZ6"/>
<gene>
    <name evidence="3" type="ORF">UFOPK2806_02329</name>
    <name evidence="4" type="ORF">UFOPK3417_01416</name>
    <name evidence="5" type="ORF">UFOPK4306_01548</name>
</gene>
<accession>A0A6J6VBZ6</accession>
<dbReference type="EMBL" id="CAFBLR010000152">
    <property type="protein sequence ID" value="CAB4881519.1"/>
    <property type="molecule type" value="Genomic_DNA"/>
</dbReference>
<dbReference type="EMBL" id="CAEZYY010000049">
    <property type="protein sequence ID" value="CAB4769264.1"/>
    <property type="molecule type" value="Genomic_DNA"/>
</dbReference>
<dbReference type="GO" id="GO:0016787">
    <property type="term" value="F:hydrolase activity"/>
    <property type="evidence" value="ECO:0007669"/>
    <property type="project" value="InterPro"/>
</dbReference>
<protein>
    <submittedName>
        <fullName evidence="3">Unannotated protein</fullName>
    </submittedName>
</protein>
<dbReference type="PANTHER" id="PTHR21240">
    <property type="entry name" value="2-AMINO-3-CARBOXYLMUCONATE-6-SEMIALDEHYDE DECARBOXYLASE"/>
    <property type="match status" value="1"/>
</dbReference>
<evidence type="ECO:0000313" key="4">
    <source>
        <dbReference type="EMBL" id="CAB4881519.1"/>
    </source>
</evidence>
<organism evidence="3">
    <name type="scientific">freshwater metagenome</name>
    <dbReference type="NCBI Taxonomy" id="449393"/>
    <lineage>
        <taxon>unclassified sequences</taxon>
        <taxon>metagenomes</taxon>
        <taxon>ecological metagenomes</taxon>
    </lineage>
</organism>
<dbReference type="GO" id="GO:0016831">
    <property type="term" value="F:carboxy-lyase activity"/>
    <property type="evidence" value="ECO:0007669"/>
    <property type="project" value="InterPro"/>
</dbReference>
<dbReference type="GO" id="GO:0005737">
    <property type="term" value="C:cytoplasm"/>
    <property type="evidence" value="ECO:0007669"/>
    <property type="project" value="TreeGrafter"/>
</dbReference>
<evidence type="ECO:0000259" key="2">
    <source>
        <dbReference type="Pfam" id="PF04909"/>
    </source>
</evidence>
<name>A0A6J6VBZ6_9ZZZZ</name>
<feature type="domain" description="Amidohydrolase-related" evidence="2">
    <location>
        <begin position="7"/>
        <end position="311"/>
    </location>
</feature>
<dbReference type="InterPro" id="IPR032466">
    <property type="entry name" value="Metal_Hydrolase"/>
</dbReference>
<evidence type="ECO:0000313" key="5">
    <source>
        <dbReference type="EMBL" id="CAB5065251.1"/>
    </source>
</evidence>
<dbReference type="PANTHER" id="PTHR21240:SF28">
    <property type="entry name" value="ISO-OROTATE DECARBOXYLASE (EUROFUNG)"/>
    <property type="match status" value="1"/>
</dbReference>
<dbReference type="GO" id="GO:0019748">
    <property type="term" value="P:secondary metabolic process"/>
    <property type="evidence" value="ECO:0007669"/>
    <property type="project" value="TreeGrafter"/>
</dbReference>
<dbReference type="Gene3D" id="3.20.20.140">
    <property type="entry name" value="Metal-dependent hydrolases"/>
    <property type="match status" value="1"/>
</dbReference>
<evidence type="ECO:0000313" key="3">
    <source>
        <dbReference type="EMBL" id="CAB4769264.1"/>
    </source>
</evidence>
<dbReference type="InterPro" id="IPR006680">
    <property type="entry name" value="Amidohydro-rel"/>
</dbReference>
<dbReference type="SUPFAM" id="SSF51556">
    <property type="entry name" value="Metallo-dependent hydrolases"/>
    <property type="match status" value="1"/>
</dbReference>
<proteinExistence type="predicted"/>
<reference evidence="3" key="1">
    <citation type="submission" date="2020-05" db="EMBL/GenBank/DDBJ databases">
        <authorList>
            <person name="Chiriac C."/>
            <person name="Salcher M."/>
            <person name="Ghai R."/>
            <person name="Kavagutti S V."/>
        </authorList>
    </citation>
    <scope>NUCLEOTIDE SEQUENCE</scope>
</reference>
<dbReference type="InterPro" id="IPR032465">
    <property type="entry name" value="ACMSD"/>
</dbReference>
<dbReference type="Pfam" id="PF04909">
    <property type="entry name" value="Amidohydro_2"/>
    <property type="match status" value="1"/>
</dbReference>
<keyword evidence="1" id="KW-0456">Lyase</keyword>
<dbReference type="EMBL" id="CAFBQP010000059">
    <property type="protein sequence ID" value="CAB5065251.1"/>
    <property type="molecule type" value="Genomic_DNA"/>
</dbReference>
<evidence type="ECO:0000256" key="1">
    <source>
        <dbReference type="ARBA" id="ARBA00023239"/>
    </source>
</evidence>
<sequence length="340" mass="37117">MAENGIIDLHGHIFLEGSMGAAGWCGPSIGSNPDGSPFFQVGNYRLDGVGYRGSIIGDVEVRLAAMDEQGISVQALSPNPLTYLHFIDAHLAIDFCQVHNDELAAQVRAHPDRFVGLGALPMQDVPAACRELRRCVNELGLLGGYIGTDVGRFLDDPTMDELYSTCVELDVPLFMHPTQSGIDGPLRDPRVRRFDLDLVLEYSFEEVLAVSTLVFGGVTTRFPTLDICISHGGGFTPMGMSKLRKIAERRKAAPAWISEPGAFDQAVSRLWFDCHVAGAREFEFALAQLGTEHLVFGTNFGGWDKGTGPDVTDLRGTLNANAIRLTRMDRRAPHIASRFV</sequence>